<evidence type="ECO:0000313" key="1">
    <source>
        <dbReference type="EMBL" id="EDM01662.1"/>
    </source>
</evidence>
<dbReference type="Proteomes" id="UP000234681">
    <property type="component" value="Chromosome 4"/>
</dbReference>
<dbReference type="AlphaFoldDB" id="A6IMC8"/>
<accession>A6IMC8</accession>
<organism evidence="1 2">
    <name type="scientific">Rattus norvegicus</name>
    <name type="common">Rat</name>
    <dbReference type="NCBI Taxonomy" id="10116"/>
    <lineage>
        <taxon>Eukaryota</taxon>
        <taxon>Metazoa</taxon>
        <taxon>Chordata</taxon>
        <taxon>Craniata</taxon>
        <taxon>Vertebrata</taxon>
        <taxon>Euteleostomi</taxon>
        <taxon>Mammalia</taxon>
        <taxon>Eutheria</taxon>
        <taxon>Euarchontoglires</taxon>
        <taxon>Glires</taxon>
        <taxon>Rodentia</taxon>
        <taxon>Myomorpha</taxon>
        <taxon>Muroidea</taxon>
        <taxon>Muridae</taxon>
        <taxon>Murinae</taxon>
        <taxon>Rattus</taxon>
    </lineage>
</organism>
<evidence type="ECO:0000313" key="2">
    <source>
        <dbReference type="Proteomes" id="UP000234681"/>
    </source>
</evidence>
<dbReference type="EMBL" id="CH473964">
    <property type="protein sequence ID" value="EDM01662.1"/>
    <property type="molecule type" value="Genomic_DNA"/>
</dbReference>
<gene>
    <name evidence="1" type="ORF">rCG_29996</name>
</gene>
<name>A6IMC8_RAT</name>
<reference evidence="1 2" key="1">
    <citation type="submission" date="2005-09" db="EMBL/GenBank/DDBJ databases">
        <authorList>
            <person name="Mural R.J."/>
            <person name="Li P.W."/>
            <person name="Adams M.D."/>
            <person name="Amanatides P.G."/>
            <person name="Baden-Tillson H."/>
            <person name="Barnstead M."/>
            <person name="Chin S.H."/>
            <person name="Dew I."/>
            <person name="Evans C.A."/>
            <person name="Ferriera S."/>
            <person name="Flanigan M."/>
            <person name="Fosler C."/>
            <person name="Glodek A."/>
            <person name="Gu Z."/>
            <person name="Holt R.A."/>
            <person name="Jennings D."/>
            <person name="Kraft C.L."/>
            <person name="Lu F."/>
            <person name="Nguyen T."/>
            <person name="Nusskern D.R."/>
            <person name="Pfannkoch C.M."/>
            <person name="Sitter C."/>
            <person name="Sutton G.G."/>
            <person name="Venter J.C."/>
            <person name="Wang Z."/>
            <person name="Woodage T."/>
            <person name="Zheng X.H."/>
            <person name="Zhong F."/>
        </authorList>
    </citation>
    <scope>NUCLEOTIDE SEQUENCE [LARGE SCALE GENOMIC DNA]</scope>
    <source>
        <strain>BN</strain>
        <strain evidence="2">Sprague-Dawley</strain>
    </source>
</reference>
<protein>
    <submittedName>
        <fullName evidence="1">RCG29996</fullName>
    </submittedName>
</protein>
<proteinExistence type="predicted"/>
<sequence length="84" mass="9495">MVPSWAREAFTLLNWNVLTVYQNLQGLLQSLAFYEAEPASCTWVSFPLPSCPCVCLLVIRAYTADGELQREESIVPYSVKQLPQ</sequence>